<dbReference type="Proteomes" id="UP000062973">
    <property type="component" value="Chromosome"/>
</dbReference>
<dbReference type="STRING" id="1068978.AMETH_3218"/>
<protein>
    <recommendedName>
        <fullName evidence="3">Integral membrane protein</fullName>
    </recommendedName>
</protein>
<sequence length="63" mass="6583">MISLLLLAGAVVLAVLGRWASANLEALADGPGPAHRRAVLRRGYHTCHGVAVLFVVAAVVRLL</sequence>
<name>A0A076MX46_AMYME</name>
<dbReference type="HOGENOM" id="CLU_2875798_0_0_11"/>
<organism evidence="1 2">
    <name type="scientific">Amycolatopsis methanolica 239</name>
    <dbReference type="NCBI Taxonomy" id="1068978"/>
    <lineage>
        <taxon>Bacteria</taxon>
        <taxon>Bacillati</taxon>
        <taxon>Actinomycetota</taxon>
        <taxon>Actinomycetes</taxon>
        <taxon>Pseudonocardiales</taxon>
        <taxon>Pseudonocardiaceae</taxon>
        <taxon>Amycolatopsis</taxon>
        <taxon>Amycolatopsis methanolica group</taxon>
    </lineage>
</organism>
<evidence type="ECO:0000313" key="2">
    <source>
        <dbReference type="Proteomes" id="UP000062973"/>
    </source>
</evidence>
<gene>
    <name evidence="1" type="ORF">AMETH_3218</name>
</gene>
<accession>A0A076MX46</accession>
<dbReference type="RefSeq" id="WP_017982138.1">
    <property type="nucleotide sequence ID" value="NZ_AQUL01000001.1"/>
</dbReference>
<proteinExistence type="predicted"/>
<dbReference type="KEGG" id="amq:AMETH_3218"/>
<dbReference type="EMBL" id="CP009110">
    <property type="protein sequence ID" value="AIJ23310.1"/>
    <property type="molecule type" value="Genomic_DNA"/>
</dbReference>
<keyword evidence="2" id="KW-1185">Reference proteome</keyword>
<reference evidence="1 2" key="1">
    <citation type="submission" date="2014-07" db="EMBL/GenBank/DDBJ databases">
        <title>Whole Genome Sequence of the Amycolatopsis methanolica 239.</title>
        <authorList>
            <person name="Tang B."/>
        </authorList>
    </citation>
    <scope>NUCLEOTIDE SEQUENCE [LARGE SCALE GENOMIC DNA]</scope>
    <source>
        <strain evidence="1 2">239</strain>
    </source>
</reference>
<dbReference type="AlphaFoldDB" id="A0A076MX46"/>
<dbReference type="PATRIC" id="fig|1068978.7.peg.3436"/>
<evidence type="ECO:0008006" key="3">
    <source>
        <dbReference type="Google" id="ProtNLM"/>
    </source>
</evidence>
<evidence type="ECO:0000313" key="1">
    <source>
        <dbReference type="EMBL" id="AIJ23310.1"/>
    </source>
</evidence>